<name>A0A182T7G7_9DIPT</name>
<evidence type="ECO:0000313" key="2">
    <source>
        <dbReference type="EnsemblMetazoa" id="AMAM021179-PA"/>
    </source>
</evidence>
<organism evidence="2 3">
    <name type="scientific">Anopheles maculatus</name>
    <dbReference type="NCBI Taxonomy" id="74869"/>
    <lineage>
        <taxon>Eukaryota</taxon>
        <taxon>Metazoa</taxon>
        <taxon>Ecdysozoa</taxon>
        <taxon>Arthropoda</taxon>
        <taxon>Hexapoda</taxon>
        <taxon>Insecta</taxon>
        <taxon>Pterygota</taxon>
        <taxon>Neoptera</taxon>
        <taxon>Endopterygota</taxon>
        <taxon>Diptera</taxon>
        <taxon>Nematocera</taxon>
        <taxon>Culicoidea</taxon>
        <taxon>Culicidae</taxon>
        <taxon>Anophelinae</taxon>
        <taxon>Anopheles</taxon>
        <taxon>Anopheles maculatus group</taxon>
    </lineage>
</organism>
<reference evidence="3" key="1">
    <citation type="submission" date="2013-09" db="EMBL/GenBank/DDBJ databases">
        <title>The Genome Sequence of Anopheles maculatus species B.</title>
        <authorList>
            <consortium name="The Broad Institute Genomics Platform"/>
            <person name="Neafsey D.E."/>
            <person name="Besansky N."/>
            <person name="Howell P."/>
            <person name="Walton C."/>
            <person name="Young S.K."/>
            <person name="Zeng Q."/>
            <person name="Gargeya S."/>
            <person name="Fitzgerald M."/>
            <person name="Haas B."/>
            <person name="Abouelleil A."/>
            <person name="Allen A.W."/>
            <person name="Alvarado L."/>
            <person name="Arachchi H.M."/>
            <person name="Berlin A.M."/>
            <person name="Chapman S.B."/>
            <person name="Gainer-Dewar J."/>
            <person name="Goldberg J."/>
            <person name="Griggs A."/>
            <person name="Gujja S."/>
            <person name="Hansen M."/>
            <person name="Howarth C."/>
            <person name="Imamovic A."/>
            <person name="Ireland A."/>
            <person name="Larimer J."/>
            <person name="McCowan C."/>
            <person name="Murphy C."/>
            <person name="Pearson M."/>
            <person name="Poon T.W."/>
            <person name="Priest M."/>
            <person name="Roberts A."/>
            <person name="Saif S."/>
            <person name="Shea T."/>
            <person name="Sisk P."/>
            <person name="Sykes S."/>
            <person name="Wortman J."/>
            <person name="Nusbaum C."/>
            <person name="Birren B."/>
        </authorList>
    </citation>
    <scope>NUCLEOTIDE SEQUENCE [LARGE SCALE GENOMIC DNA]</scope>
    <source>
        <strain evidence="3">maculatus3</strain>
    </source>
</reference>
<evidence type="ECO:0000256" key="1">
    <source>
        <dbReference type="SAM" id="Phobius"/>
    </source>
</evidence>
<keyword evidence="1" id="KW-0472">Membrane</keyword>
<accession>A0A182T7G7</accession>
<reference evidence="2" key="2">
    <citation type="submission" date="2020-05" db="UniProtKB">
        <authorList>
            <consortium name="EnsemblMetazoa"/>
        </authorList>
    </citation>
    <scope>IDENTIFICATION</scope>
    <source>
        <strain evidence="2">maculatus3</strain>
    </source>
</reference>
<keyword evidence="1" id="KW-1133">Transmembrane helix</keyword>
<dbReference type="AlphaFoldDB" id="A0A182T7G7"/>
<feature type="transmembrane region" description="Helical" evidence="1">
    <location>
        <begin position="12"/>
        <end position="31"/>
    </location>
</feature>
<protein>
    <submittedName>
        <fullName evidence="2">Uncharacterized protein</fullName>
    </submittedName>
</protein>
<keyword evidence="1" id="KW-0812">Transmembrane</keyword>
<evidence type="ECO:0000313" key="3">
    <source>
        <dbReference type="Proteomes" id="UP000075901"/>
    </source>
</evidence>
<proteinExistence type="predicted"/>
<dbReference type="EnsemblMetazoa" id="AMAM021179-RA">
    <property type="protein sequence ID" value="AMAM021179-PA"/>
    <property type="gene ID" value="AMAM021179"/>
</dbReference>
<dbReference type="VEuPathDB" id="VectorBase:AMAM021179"/>
<dbReference type="Proteomes" id="UP000075901">
    <property type="component" value="Unassembled WGS sequence"/>
</dbReference>
<keyword evidence="3" id="KW-1185">Reference proteome</keyword>
<sequence>MAWAGKDAVRGILGSAVPLILLSFVAVPVVAQLDGSFWWMNSNLLKQAEALRETKDVKAIVITKDSALDEVRVGGNSLVDSDSPDCICVPLNRCNNQPTGRAEAAFALKLNDVYSNEN</sequence>